<evidence type="ECO:0000313" key="2">
    <source>
        <dbReference type="Proteomes" id="UP000722989"/>
    </source>
</evidence>
<protein>
    <recommendedName>
        <fullName evidence="3">DNA-binding protein</fullName>
    </recommendedName>
</protein>
<accession>A0ABX0Y2V5</accession>
<proteinExistence type="predicted"/>
<dbReference type="RefSeq" id="WP_167926584.1">
    <property type="nucleotide sequence ID" value="NZ_JAATVY010000013.1"/>
</dbReference>
<sequence length="172" mass="18653">MRSQRFSIVVEQPFDEVARDALAERCRDATVTGIPHQRGVVISFERDAPTLIDGVVTAVRDLDAVGLRAASVRDDGLVTTDTVAERVGRSPEAVRLWVVGRTGAGSFPEPAETRSGTAYYRWSEVVTWLRDRMGVDAADPDPALAAVNLALQLRELAPRVSRMAAIRALIAG</sequence>
<dbReference type="EMBL" id="JAATVY010000013">
    <property type="protein sequence ID" value="NJC71674.1"/>
    <property type="molecule type" value="Genomic_DNA"/>
</dbReference>
<keyword evidence="2" id="KW-1185">Reference proteome</keyword>
<dbReference type="Proteomes" id="UP000722989">
    <property type="component" value="Unassembled WGS sequence"/>
</dbReference>
<evidence type="ECO:0000313" key="1">
    <source>
        <dbReference type="EMBL" id="NJC71674.1"/>
    </source>
</evidence>
<gene>
    <name evidence="1" type="ORF">HC031_18390</name>
</gene>
<name>A0ABX0Y2V5_9ACTN</name>
<comment type="caution">
    <text evidence="1">The sequence shown here is derived from an EMBL/GenBank/DDBJ whole genome shotgun (WGS) entry which is preliminary data.</text>
</comment>
<evidence type="ECO:0008006" key="3">
    <source>
        <dbReference type="Google" id="ProtNLM"/>
    </source>
</evidence>
<organism evidence="1 2">
    <name type="scientific">Planosporangium thailandense</name>
    <dbReference type="NCBI Taxonomy" id="765197"/>
    <lineage>
        <taxon>Bacteria</taxon>
        <taxon>Bacillati</taxon>
        <taxon>Actinomycetota</taxon>
        <taxon>Actinomycetes</taxon>
        <taxon>Micromonosporales</taxon>
        <taxon>Micromonosporaceae</taxon>
        <taxon>Planosporangium</taxon>
    </lineage>
</organism>
<reference evidence="1 2" key="1">
    <citation type="submission" date="2020-03" db="EMBL/GenBank/DDBJ databases">
        <title>WGS of the type strain of Planosporangium spp.</title>
        <authorList>
            <person name="Thawai C."/>
        </authorList>
    </citation>
    <scope>NUCLEOTIDE SEQUENCE [LARGE SCALE GENOMIC DNA]</scope>
    <source>
        <strain evidence="1 2">TBRC 5610</strain>
    </source>
</reference>